<accession>A0A955LBT9</accession>
<proteinExistence type="predicted"/>
<dbReference type="Proteomes" id="UP000714915">
    <property type="component" value="Unassembled WGS sequence"/>
</dbReference>
<evidence type="ECO:0000313" key="2">
    <source>
        <dbReference type="Proteomes" id="UP000714915"/>
    </source>
</evidence>
<comment type="caution">
    <text evidence="1">The sequence shown here is derived from an EMBL/GenBank/DDBJ whole genome shotgun (WGS) entry which is preliminary data.</text>
</comment>
<evidence type="ECO:0000313" key="1">
    <source>
        <dbReference type="EMBL" id="MCA9387254.1"/>
    </source>
</evidence>
<name>A0A955LBT9_9BACT</name>
<protein>
    <submittedName>
        <fullName evidence="1">Uncharacterized protein</fullName>
    </submittedName>
</protein>
<reference evidence="1" key="1">
    <citation type="submission" date="2020-04" db="EMBL/GenBank/DDBJ databases">
        <authorList>
            <person name="Zhang T."/>
        </authorList>
    </citation>
    <scope>NUCLEOTIDE SEQUENCE</scope>
    <source>
        <strain evidence="1">HKST-UBA09</strain>
    </source>
</reference>
<gene>
    <name evidence="1" type="ORF">KC669_04440</name>
</gene>
<sequence length="134" mass="14815">MEHSNESNYSDDPLIKLVNEGESYFDAVKSSSSSLKNLVLFLSNPSENLNKYTEDFITSGKFTSCLITVKSALNSCLKGEDVECVDVLLELDLEQVRDTLGNATSSGENVIFISRINELISLQAGVKRQTRTEL</sequence>
<dbReference type="AlphaFoldDB" id="A0A955LBT9"/>
<reference evidence="1" key="2">
    <citation type="journal article" date="2021" name="Microbiome">
        <title>Successional dynamics and alternative stable states in a saline activated sludge microbial community over 9 years.</title>
        <authorList>
            <person name="Wang Y."/>
            <person name="Ye J."/>
            <person name="Ju F."/>
            <person name="Liu L."/>
            <person name="Boyd J.A."/>
            <person name="Deng Y."/>
            <person name="Parks D.H."/>
            <person name="Jiang X."/>
            <person name="Yin X."/>
            <person name="Woodcroft B.J."/>
            <person name="Tyson G.W."/>
            <person name="Hugenholtz P."/>
            <person name="Polz M.F."/>
            <person name="Zhang T."/>
        </authorList>
    </citation>
    <scope>NUCLEOTIDE SEQUENCE</scope>
    <source>
        <strain evidence="1">HKST-UBA09</strain>
    </source>
</reference>
<organism evidence="1 2">
    <name type="scientific">Candidatus Dojkabacteria bacterium</name>
    <dbReference type="NCBI Taxonomy" id="2099670"/>
    <lineage>
        <taxon>Bacteria</taxon>
        <taxon>Candidatus Dojkabacteria</taxon>
    </lineage>
</organism>
<dbReference type="EMBL" id="JAGQLF010000074">
    <property type="protein sequence ID" value="MCA9387254.1"/>
    <property type="molecule type" value="Genomic_DNA"/>
</dbReference>